<proteinExistence type="predicted"/>
<evidence type="ECO:0000313" key="2">
    <source>
        <dbReference type="Proteomes" id="UP001189429"/>
    </source>
</evidence>
<comment type="caution">
    <text evidence="1">The sequence shown here is derived from an EMBL/GenBank/DDBJ whole genome shotgun (WGS) entry which is preliminary data.</text>
</comment>
<reference evidence="1" key="1">
    <citation type="submission" date="2023-10" db="EMBL/GenBank/DDBJ databases">
        <authorList>
            <person name="Chen Y."/>
            <person name="Shah S."/>
            <person name="Dougan E. K."/>
            <person name="Thang M."/>
            <person name="Chan C."/>
        </authorList>
    </citation>
    <scope>NUCLEOTIDE SEQUENCE [LARGE SCALE GENOMIC DNA]</scope>
</reference>
<feature type="non-terminal residue" evidence="1">
    <location>
        <position position="323"/>
    </location>
</feature>
<organism evidence="1 2">
    <name type="scientific">Prorocentrum cordatum</name>
    <dbReference type="NCBI Taxonomy" id="2364126"/>
    <lineage>
        <taxon>Eukaryota</taxon>
        <taxon>Sar</taxon>
        <taxon>Alveolata</taxon>
        <taxon>Dinophyceae</taxon>
        <taxon>Prorocentrales</taxon>
        <taxon>Prorocentraceae</taxon>
        <taxon>Prorocentrum</taxon>
    </lineage>
</organism>
<accession>A0ABN9RMN0</accession>
<gene>
    <name evidence="1" type="ORF">PCOR1329_LOCUS22106</name>
</gene>
<dbReference type="EMBL" id="CAUYUJ010007343">
    <property type="protein sequence ID" value="CAK0820418.1"/>
    <property type="molecule type" value="Genomic_DNA"/>
</dbReference>
<evidence type="ECO:0000313" key="1">
    <source>
        <dbReference type="EMBL" id="CAK0820418.1"/>
    </source>
</evidence>
<dbReference type="Proteomes" id="UP001189429">
    <property type="component" value="Unassembled WGS sequence"/>
</dbReference>
<protein>
    <submittedName>
        <fullName evidence="1">Uncharacterized protein</fullName>
    </submittedName>
</protein>
<keyword evidence="2" id="KW-1185">Reference proteome</keyword>
<name>A0ABN9RMN0_9DINO</name>
<sequence>AQLGGGDSLIAAAMGLEVRLIRVVLGLPLGELFTDLAEAFDTVHPPALILSLADGAGLTGEDLMPAAGMVQGSAVHVVSRAAQSHPVHLEVGMPEGRRLAPAFFFCTAQCFSKAAVLAYHMHAQAVASDAIPDIPWCTSVAVACEQGQCAWEDAMHQAPSHADQCSLLDVAAPIRIGLTQFIDDNCCRSSSRGGLVMSAQLVRSAVASFRGLLRLGPGKTECMAQGIPDERPIDDIHFVQQRVALGIPIEAGARMIGLMRRIEGRAQTAWDSALMDIELLGLPLQAALASLRGRVQPRACHGAALLLVRGDGEARLDAVFDRW</sequence>
<feature type="non-terminal residue" evidence="1">
    <location>
        <position position="1"/>
    </location>
</feature>